<feature type="signal peptide" evidence="1">
    <location>
        <begin position="1"/>
        <end position="24"/>
    </location>
</feature>
<dbReference type="AlphaFoldDB" id="A0A1W0WEL1"/>
<sequence length="218" mass="23011">MEGALRVFLITIGVICSVVVTCDAAPSEAQAKGILQALAQVEADLKQSAVEIAVSPKVLDNSSPYPARVLRLAQQYVILNQVVKGDDGAANGRSCVAVNTAYGIDVLNAIANVNATIVENATAEEQLYQRQLQQRGAAYAAIFDAGARNVVVAAPGPWSSLLSSFSAATRAIQIIDNTLDTSPQCRSVTIALLKGVISEVGTIVFLRSWRLQQACNDP</sequence>
<proteinExistence type="predicted"/>
<dbReference type="Proteomes" id="UP000192578">
    <property type="component" value="Unassembled WGS sequence"/>
</dbReference>
<comment type="caution">
    <text evidence="2">The sequence shown here is derived from an EMBL/GenBank/DDBJ whole genome shotgun (WGS) entry which is preliminary data.</text>
</comment>
<keyword evidence="1" id="KW-0732">Signal</keyword>
<organism evidence="2 3">
    <name type="scientific">Hypsibius exemplaris</name>
    <name type="common">Freshwater tardigrade</name>
    <dbReference type="NCBI Taxonomy" id="2072580"/>
    <lineage>
        <taxon>Eukaryota</taxon>
        <taxon>Metazoa</taxon>
        <taxon>Ecdysozoa</taxon>
        <taxon>Tardigrada</taxon>
        <taxon>Eutardigrada</taxon>
        <taxon>Parachela</taxon>
        <taxon>Hypsibioidea</taxon>
        <taxon>Hypsibiidae</taxon>
        <taxon>Hypsibius</taxon>
    </lineage>
</organism>
<protein>
    <submittedName>
        <fullName evidence="2">Uncharacterized protein</fullName>
    </submittedName>
</protein>
<keyword evidence="3" id="KW-1185">Reference proteome</keyword>
<dbReference type="EMBL" id="MTYJ01000120">
    <property type="protein sequence ID" value="OQV13629.1"/>
    <property type="molecule type" value="Genomic_DNA"/>
</dbReference>
<accession>A0A1W0WEL1</accession>
<feature type="chain" id="PRO_5013094052" evidence="1">
    <location>
        <begin position="25"/>
        <end position="218"/>
    </location>
</feature>
<reference evidence="3" key="1">
    <citation type="submission" date="2017-01" db="EMBL/GenBank/DDBJ databases">
        <title>Comparative genomics of anhydrobiosis in the tardigrade Hypsibius dujardini.</title>
        <authorList>
            <person name="Yoshida Y."/>
            <person name="Koutsovoulos G."/>
            <person name="Laetsch D."/>
            <person name="Stevens L."/>
            <person name="Kumar S."/>
            <person name="Horikawa D."/>
            <person name="Ishino K."/>
            <person name="Komine S."/>
            <person name="Tomita M."/>
            <person name="Blaxter M."/>
            <person name="Arakawa K."/>
        </authorList>
    </citation>
    <scope>NUCLEOTIDE SEQUENCE [LARGE SCALE GENOMIC DNA]</scope>
    <source>
        <strain evidence="3">Z151</strain>
    </source>
</reference>
<evidence type="ECO:0000313" key="3">
    <source>
        <dbReference type="Proteomes" id="UP000192578"/>
    </source>
</evidence>
<gene>
    <name evidence="2" type="ORF">BV898_12171</name>
</gene>
<evidence type="ECO:0000313" key="2">
    <source>
        <dbReference type="EMBL" id="OQV13629.1"/>
    </source>
</evidence>
<name>A0A1W0WEL1_HYPEX</name>
<evidence type="ECO:0000256" key="1">
    <source>
        <dbReference type="SAM" id="SignalP"/>
    </source>
</evidence>